<dbReference type="GeneID" id="17044460"/>
<evidence type="ECO:0000256" key="2">
    <source>
        <dbReference type="SAM" id="Phobius"/>
    </source>
</evidence>
<dbReference type="RefSeq" id="XP_005650994.1">
    <property type="nucleotide sequence ID" value="XM_005650937.1"/>
</dbReference>
<dbReference type="EMBL" id="AGSI01000002">
    <property type="protein sequence ID" value="EIE26450.1"/>
    <property type="molecule type" value="Genomic_DNA"/>
</dbReference>
<dbReference type="GO" id="GO:0008270">
    <property type="term" value="F:zinc ion binding"/>
    <property type="evidence" value="ECO:0007669"/>
    <property type="project" value="UniProtKB-KW"/>
</dbReference>
<keyword evidence="1" id="KW-0862">Zinc</keyword>
<dbReference type="AlphaFoldDB" id="I0Z731"/>
<feature type="domain" description="SWIM-type" evidence="3">
    <location>
        <begin position="56"/>
        <end position="92"/>
    </location>
</feature>
<sequence length="198" mass="22462">MLDEPIPSVTRLNFLFEKIFSRALQVLEKGHVKCYIAERSQRKVFQVRGSRPSDHYIVFPRHYCSCQAFLYVVVGHDNPLCKHQLAARLAQALHRSHNITVSDEDMHDTAVFGRAHALTGMEKAQSLMPHPTMHMPSKTTVLLCVVVLHVVALSYLMRAAQKAQKAREAPRKVNCVYEWASLAIPRQNIRIPLGITKA</sequence>
<name>I0Z731_COCSC</name>
<dbReference type="InterPro" id="IPR007527">
    <property type="entry name" value="Znf_SWIM"/>
</dbReference>
<keyword evidence="2" id="KW-1133">Transmembrane helix</keyword>
<proteinExistence type="predicted"/>
<dbReference type="PROSITE" id="PS50966">
    <property type="entry name" value="ZF_SWIM"/>
    <property type="match status" value="1"/>
</dbReference>
<dbReference type="eggNOG" id="ENOG502RZB5">
    <property type="taxonomic scope" value="Eukaryota"/>
</dbReference>
<evidence type="ECO:0000313" key="5">
    <source>
        <dbReference type="Proteomes" id="UP000007264"/>
    </source>
</evidence>
<dbReference type="PANTHER" id="PTHR28498">
    <property type="entry name" value="ZINC FINGER SWIM DOMAIN-CONTAINING PROTEIN 7"/>
    <property type="match status" value="1"/>
</dbReference>
<protein>
    <recommendedName>
        <fullName evidence="3">SWIM-type domain-containing protein</fullName>
    </recommendedName>
</protein>
<keyword evidence="2" id="KW-0472">Membrane</keyword>
<dbReference type="GO" id="GO:0000724">
    <property type="term" value="P:double-strand break repair via homologous recombination"/>
    <property type="evidence" value="ECO:0007669"/>
    <property type="project" value="TreeGrafter"/>
</dbReference>
<keyword evidence="1" id="KW-0863">Zinc-finger</keyword>
<dbReference type="PANTHER" id="PTHR28498:SF1">
    <property type="entry name" value="ZINC FINGER SWIM DOMAIN-CONTAINING PROTEIN 7"/>
    <property type="match status" value="1"/>
</dbReference>
<keyword evidence="1" id="KW-0479">Metal-binding</keyword>
<comment type="caution">
    <text evidence="4">The sequence shown here is derived from an EMBL/GenBank/DDBJ whole genome shotgun (WGS) entry which is preliminary data.</text>
</comment>
<dbReference type="KEGG" id="csl:COCSUDRAFT_39546"/>
<dbReference type="Proteomes" id="UP000007264">
    <property type="component" value="Unassembled WGS sequence"/>
</dbReference>
<dbReference type="OrthoDB" id="337581at2759"/>
<reference evidence="4 5" key="1">
    <citation type="journal article" date="2012" name="Genome Biol.">
        <title>The genome of the polar eukaryotic microalga coccomyxa subellipsoidea reveals traits of cold adaptation.</title>
        <authorList>
            <person name="Blanc G."/>
            <person name="Agarkova I."/>
            <person name="Grimwood J."/>
            <person name="Kuo A."/>
            <person name="Brueggeman A."/>
            <person name="Dunigan D."/>
            <person name="Gurnon J."/>
            <person name="Ladunga I."/>
            <person name="Lindquist E."/>
            <person name="Lucas S."/>
            <person name="Pangilinan J."/>
            <person name="Proschold T."/>
            <person name="Salamov A."/>
            <person name="Schmutz J."/>
            <person name="Weeks D."/>
            <person name="Yamada T."/>
            <person name="Claverie J.M."/>
            <person name="Grigoriev I."/>
            <person name="Van Etten J."/>
            <person name="Lomsadze A."/>
            <person name="Borodovsky M."/>
        </authorList>
    </citation>
    <scope>NUCLEOTIDE SEQUENCE [LARGE SCALE GENOMIC DNA]</scope>
    <source>
        <strain evidence="4 5">C-169</strain>
    </source>
</reference>
<organism evidence="4 5">
    <name type="scientific">Coccomyxa subellipsoidea (strain C-169)</name>
    <name type="common">Green microalga</name>
    <dbReference type="NCBI Taxonomy" id="574566"/>
    <lineage>
        <taxon>Eukaryota</taxon>
        <taxon>Viridiplantae</taxon>
        <taxon>Chlorophyta</taxon>
        <taxon>core chlorophytes</taxon>
        <taxon>Trebouxiophyceae</taxon>
        <taxon>Trebouxiophyceae incertae sedis</taxon>
        <taxon>Coccomyxaceae</taxon>
        <taxon>Coccomyxa</taxon>
        <taxon>Coccomyxa subellipsoidea</taxon>
    </lineage>
</organism>
<evidence type="ECO:0000313" key="4">
    <source>
        <dbReference type="EMBL" id="EIE26450.1"/>
    </source>
</evidence>
<evidence type="ECO:0000259" key="3">
    <source>
        <dbReference type="PROSITE" id="PS50966"/>
    </source>
</evidence>
<keyword evidence="5" id="KW-1185">Reference proteome</keyword>
<evidence type="ECO:0000256" key="1">
    <source>
        <dbReference type="PROSITE-ProRule" id="PRU00325"/>
    </source>
</evidence>
<dbReference type="GO" id="GO:0097196">
    <property type="term" value="C:Shu complex"/>
    <property type="evidence" value="ECO:0007669"/>
    <property type="project" value="TreeGrafter"/>
</dbReference>
<gene>
    <name evidence="4" type="ORF">COCSUDRAFT_39546</name>
</gene>
<keyword evidence="2" id="KW-0812">Transmembrane</keyword>
<feature type="transmembrane region" description="Helical" evidence="2">
    <location>
        <begin position="139"/>
        <end position="157"/>
    </location>
</feature>
<accession>I0Z731</accession>